<proteinExistence type="predicted"/>
<dbReference type="PANTHER" id="PTHR43640:SF1">
    <property type="entry name" value="THIOREDOXIN-DEPENDENT PEROXIREDOXIN"/>
    <property type="match status" value="1"/>
</dbReference>
<feature type="domain" description="Thioredoxin" evidence="2">
    <location>
        <begin position="30"/>
        <end position="185"/>
    </location>
</feature>
<dbReference type="RefSeq" id="WP_133769676.1">
    <property type="nucleotide sequence ID" value="NZ_SNZR01000011.1"/>
</dbReference>
<keyword evidence="4" id="KW-1185">Reference proteome</keyword>
<dbReference type="Proteomes" id="UP000295122">
    <property type="component" value="Unassembled WGS sequence"/>
</dbReference>
<dbReference type="InterPro" id="IPR047262">
    <property type="entry name" value="PRX-like1"/>
</dbReference>
<dbReference type="InterPro" id="IPR000866">
    <property type="entry name" value="AhpC/TSA"/>
</dbReference>
<dbReference type="InterPro" id="IPR013766">
    <property type="entry name" value="Thioredoxin_domain"/>
</dbReference>
<evidence type="ECO:0000256" key="1">
    <source>
        <dbReference type="SAM" id="SignalP"/>
    </source>
</evidence>
<gene>
    <name evidence="3" type="ORF">EV668_2108</name>
</gene>
<evidence type="ECO:0000313" key="3">
    <source>
        <dbReference type="EMBL" id="TDR94819.1"/>
    </source>
</evidence>
<dbReference type="GO" id="GO:0016491">
    <property type="term" value="F:oxidoreductase activity"/>
    <property type="evidence" value="ECO:0007669"/>
    <property type="project" value="InterPro"/>
</dbReference>
<feature type="chain" id="PRO_5020375647" evidence="1">
    <location>
        <begin position="25"/>
        <end position="209"/>
    </location>
</feature>
<keyword evidence="1" id="KW-0732">Signal</keyword>
<dbReference type="InterPro" id="IPR036249">
    <property type="entry name" value="Thioredoxin-like_sf"/>
</dbReference>
<dbReference type="PANTHER" id="PTHR43640">
    <property type="entry name" value="OS07G0260300 PROTEIN"/>
    <property type="match status" value="1"/>
</dbReference>
<dbReference type="OrthoDB" id="9809746at2"/>
<evidence type="ECO:0000313" key="4">
    <source>
        <dbReference type="Proteomes" id="UP000295122"/>
    </source>
</evidence>
<reference evidence="3 4" key="1">
    <citation type="submission" date="2019-03" db="EMBL/GenBank/DDBJ databases">
        <title>Genomic Encyclopedia of Type Strains, Phase IV (KMG-IV): sequencing the most valuable type-strain genomes for metagenomic binning, comparative biology and taxonomic classification.</title>
        <authorList>
            <person name="Goeker M."/>
        </authorList>
    </citation>
    <scope>NUCLEOTIDE SEQUENCE [LARGE SCALE GENOMIC DNA]</scope>
    <source>
        <strain evidence="3 4">DSM 25903</strain>
    </source>
</reference>
<feature type="signal peptide" evidence="1">
    <location>
        <begin position="1"/>
        <end position="24"/>
    </location>
</feature>
<protein>
    <submittedName>
        <fullName evidence="3">Peroxiredoxin</fullName>
    </submittedName>
</protein>
<dbReference type="SUPFAM" id="SSF52833">
    <property type="entry name" value="Thioredoxin-like"/>
    <property type="match status" value="1"/>
</dbReference>
<evidence type="ECO:0000259" key="2">
    <source>
        <dbReference type="PROSITE" id="PS51352"/>
    </source>
</evidence>
<accession>A0A4V3DZ19</accession>
<dbReference type="AlphaFoldDB" id="A0A4V3DZ19"/>
<comment type="caution">
    <text evidence="3">The sequence shown here is derived from an EMBL/GenBank/DDBJ whole genome shotgun (WGS) entry which is preliminary data.</text>
</comment>
<dbReference type="Gene3D" id="3.40.30.10">
    <property type="entry name" value="Glutaredoxin"/>
    <property type="match status" value="1"/>
</dbReference>
<dbReference type="Pfam" id="PF00578">
    <property type="entry name" value="AhpC-TSA"/>
    <property type="match status" value="1"/>
</dbReference>
<dbReference type="GO" id="GO:0016209">
    <property type="term" value="F:antioxidant activity"/>
    <property type="evidence" value="ECO:0007669"/>
    <property type="project" value="InterPro"/>
</dbReference>
<dbReference type="EMBL" id="SNZR01000011">
    <property type="protein sequence ID" value="TDR94819.1"/>
    <property type="molecule type" value="Genomic_DNA"/>
</dbReference>
<organism evidence="3 4">
    <name type="scientific">Enterovirga rhinocerotis</name>
    <dbReference type="NCBI Taxonomy" id="1339210"/>
    <lineage>
        <taxon>Bacteria</taxon>
        <taxon>Pseudomonadati</taxon>
        <taxon>Pseudomonadota</taxon>
        <taxon>Alphaproteobacteria</taxon>
        <taxon>Hyphomicrobiales</taxon>
        <taxon>Methylobacteriaceae</taxon>
        <taxon>Enterovirga</taxon>
    </lineage>
</organism>
<sequence length="209" mass="22119">MLNRRHALTAIAATTLFLAGPALAVGAQGPKIGAPAPSFSATNADGKPVSLADYKGKTVVLEWTNDECPFVRKHYEGKNMQALQKKWTGKDVVWLTIISSPPGEQGYADAAKANKLTADRSAAPTAVVLDPKGDVGRAFKAQVTPHMYIIKGDGTLAYMGGIDDKPSARIEDLKGAKNYVDVALQEIADGKAVSTPTSRPYGCTVKFTS</sequence>
<name>A0A4V3DZ19_9HYPH</name>
<dbReference type="InterPro" id="IPR006311">
    <property type="entry name" value="TAT_signal"/>
</dbReference>
<dbReference type="PROSITE" id="PS51352">
    <property type="entry name" value="THIOREDOXIN_2"/>
    <property type="match status" value="1"/>
</dbReference>
<dbReference type="PROSITE" id="PS51318">
    <property type="entry name" value="TAT"/>
    <property type="match status" value="1"/>
</dbReference>